<feature type="signal peptide" evidence="6">
    <location>
        <begin position="1"/>
        <end position="22"/>
    </location>
</feature>
<dbReference type="EMBL" id="FONA01000007">
    <property type="protein sequence ID" value="SFE13068.1"/>
    <property type="molecule type" value="Genomic_DNA"/>
</dbReference>
<protein>
    <submittedName>
        <fullName evidence="9">Starch-binding associating with outer membrane</fullName>
    </submittedName>
</protein>
<feature type="domain" description="SusD-like N-terminal" evidence="8">
    <location>
        <begin position="24"/>
        <end position="225"/>
    </location>
</feature>
<dbReference type="Proteomes" id="UP000181976">
    <property type="component" value="Unassembled WGS sequence"/>
</dbReference>
<dbReference type="GO" id="GO:0009279">
    <property type="term" value="C:cell outer membrane"/>
    <property type="evidence" value="ECO:0007669"/>
    <property type="project" value="UniProtKB-SubCell"/>
</dbReference>
<evidence type="ECO:0000313" key="10">
    <source>
        <dbReference type="Proteomes" id="UP000181976"/>
    </source>
</evidence>
<reference evidence="9 10" key="1">
    <citation type="submission" date="2016-10" db="EMBL/GenBank/DDBJ databases">
        <authorList>
            <person name="de Groot N.N."/>
        </authorList>
    </citation>
    <scope>NUCLEOTIDE SEQUENCE [LARGE SCALE GENOMIC DNA]</scope>
    <source>
        <strain evidence="9 10">DSM 19012</strain>
    </source>
</reference>
<evidence type="ECO:0000259" key="7">
    <source>
        <dbReference type="Pfam" id="PF07980"/>
    </source>
</evidence>
<gene>
    <name evidence="9" type="ORF">SAMN05444380_10733</name>
</gene>
<comment type="subcellular location">
    <subcellularLocation>
        <location evidence="1">Cell outer membrane</location>
    </subcellularLocation>
</comment>
<dbReference type="InterPro" id="IPR012944">
    <property type="entry name" value="SusD_RagB_dom"/>
</dbReference>
<feature type="chain" id="PRO_5010198500" evidence="6">
    <location>
        <begin position="23"/>
        <end position="521"/>
    </location>
</feature>
<evidence type="ECO:0000256" key="2">
    <source>
        <dbReference type="ARBA" id="ARBA00006275"/>
    </source>
</evidence>
<dbReference type="eggNOG" id="COG0446">
    <property type="taxonomic scope" value="Bacteria"/>
</dbReference>
<comment type="similarity">
    <text evidence="2">Belongs to the SusD family.</text>
</comment>
<proteinExistence type="inferred from homology"/>
<keyword evidence="10" id="KW-1185">Reference proteome</keyword>
<dbReference type="InParanoid" id="A0A1I1Y235"/>
<evidence type="ECO:0000256" key="4">
    <source>
        <dbReference type="ARBA" id="ARBA00023136"/>
    </source>
</evidence>
<dbReference type="InterPro" id="IPR033985">
    <property type="entry name" value="SusD-like_N"/>
</dbReference>
<dbReference type="AlphaFoldDB" id="A0A1I1Y235"/>
<evidence type="ECO:0000256" key="3">
    <source>
        <dbReference type="ARBA" id="ARBA00022729"/>
    </source>
</evidence>
<feature type="domain" description="RagB/SusD" evidence="7">
    <location>
        <begin position="331"/>
        <end position="485"/>
    </location>
</feature>
<evidence type="ECO:0000256" key="5">
    <source>
        <dbReference type="ARBA" id="ARBA00023237"/>
    </source>
</evidence>
<dbReference type="OrthoDB" id="5694214at2"/>
<evidence type="ECO:0000313" key="9">
    <source>
        <dbReference type="EMBL" id="SFE13068.1"/>
    </source>
</evidence>
<keyword evidence="3 6" id="KW-0732">Signal</keyword>
<keyword evidence="5" id="KW-0998">Cell outer membrane</keyword>
<keyword evidence="4" id="KW-0472">Membrane</keyword>
<dbReference type="STRING" id="385682.SAMN05444380_10733"/>
<evidence type="ECO:0000259" key="8">
    <source>
        <dbReference type="Pfam" id="PF14322"/>
    </source>
</evidence>
<evidence type="ECO:0000256" key="1">
    <source>
        <dbReference type="ARBA" id="ARBA00004442"/>
    </source>
</evidence>
<dbReference type="Pfam" id="PF14322">
    <property type="entry name" value="SusD-like_3"/>
    <property type="match status" value="1"/>
</dbReference>
<sequence>MKPYNFLKWMPALIIILLPACSDDFLDVEPAGRLSSDIYPSTDEEVLATIIGVYDLMQWNYGRDWNSAFFAKNLPADDCNAGSSESDQLPYQNLDDFKNEADNTVTTAIWEGFYKAINQCNTIIERIEPENDFREQIIAEAKALRAWNYFELVTLYGDVPFFTVNPTSVDDYHKPRTPKEQIYESIESDLIEAIDILPLKSELEDSHKFRVSKGTAQSILGKIYLYQEKWNEAHTVLSQVISSGEYDLEPNFGDVWKRVGELGVESVFEVLYTSQEGYDWGNFGWAGEHESNIHVQLMGPRSPFFGNLDVLGIIPGWGFNLPTASIGAAFEEMGDNGPRYQATLMSEEEFIAAGGEINPDTDDDGNPVPAHDYEGYLRLKYVTYSDQTNTSGAAIPELNYTTNWRLIRYADVLLMAAEAYNEDDDEASARVELNKVRARAELATYDSPMSKEELREAIKKERQLELAFEGSRYWDLIRWGDAAEVLGPLGFVAGKHEHFPIPQTEISSNNAITQEDQNPGF</sequence>
<dbReference type="Gene3D" id="1.25.40.390">
    <property type="match status" value="1"/>
</dbReference>
<dbReference type="InterPro" id="IPR011990">
    <property type="entry name" value="TPR-like_helical_dom_sf"/>
</dbReference>
<dbReference type="CDD" id="cd08977">
    <property type="entry name" value="SusD"/>
    <property type="match status" value="1"/>
</dbReference>
<dbReference type="RefSeq" id="WP_010526250.1">
    <property type="nucleotide sequence ID" value="NZ_AFSL01000006.1"/>
</dbReference>
<organism evidence="9 10">
    <name type="scientific">Thermophagus xiamenensis</name>
    <dbReference type="NCBI Taxonomy" id="385682"/>
    <lineage>
        <taxon>Bacteria</taxon>
        <taxon>Pseudomonadati</taxon>
        <taxon>Bacteroidota</taxon>
        <taxon>Bacteroidia</taxon>
        <taxon>Marinilabiliales</taxon>
        <taxon>Marinilabiliaceae</taxon>
        <taxon>Thermophagus</taxon>
    </lineage>
</organism>
<name>A0A1I1Y235_9BACT</name>
<evidence type="ECO:0000256" key="6">
    <source>
        <dbReference type="SAM" id="SignalP"/>
    </source>
</evidence>
<dbReference type="Pfam" id="PF07980">
    <property type="entry name" value="SusD_RagB"/>
    <property type="match status" value="1"/>
</dbReference>
<dbReference type="SUPFAM" id="SSF48452">
    <property type="entry name" value="TPR-like"/>
    <property type="match status" value="1"/>
</dbReference>
<accession>A0A1I1Y235</accession>